<comment type="catalytic activity">
    <reaction evidence="1">
        <text>N-terminal L-glutaminyl-[peptide] = N-terminal 5-oxo-L-prolyl-[peptide] + NH4(+)</text>
        <dbReference type="Rhea" id="RHEA:23652"/>
        <dbReference type="Rhea" id="RHEA-COMP:11736"/>
        <dbReference type="Rhea" id="RHEA-COMP:11846"/>
        <dbReference type="ChEBI" id="CHEBI:28938"/>
        <dbReference type="ChEBI" id="CHEBI:64722"/>
        <dbReference type="ChEBI" id="CHEBI:87215"/>
        <dbReference type="EC" id="2.3.2.5"/>
    </reaction>
</comment>
<dbReference type="KEGG" id="soy:115883438"/>
<evidence type="ECO:0000256" key="1">
    <source>
        <dbReference type="ARBA" id="ARBA00000001"/>
    </source>
</evidence>
<comment type="function">
    <text evidence="12">Acts as a glutaminyl-peptide cyclotransferase. Responsible for the biosynthesis of pyroglutamyl peptides. Might be more efficient in the conversion of tri and tetrapeptides in vitro. Might have a relative preference for substrates containing hydrophobic amino acids in vitro.</text>
</comment>
<evidence type="ECO:0000256" key="8">
    <source>
        <dbReference type="ARBA" id="ARBA00022723"/>
    </source>
</evidence>
<dbReference type="Pfam" id="PF04389">
    <property type="entry name" value="Peptidase_M28"/>
    <property type="match status" value="1"/>
</dbReference>
<dbReference type="InParanoid" id="A0A6J2Y1S5"/>
<dbReference type="SUPFAM" id="SSF53187">
    <property type="entry name" value="Zn-dependent exopeptidases"/>
    <property type="match status" value="1"/>
</dbReference>
<dbReference type="RefSeq" id="XP_030757662.1">
    <property type="nucleotide sequence ID" value="XM_030901802.1"/>
</dbReference>
<dbReference type="GO" id="GO:0005576">
    <property type="term" value="C:extracellular region"/>
    <property type="evidence" value="ECO:0007669"/>
    <property type="project" value="UniProtKB-SubCell"/>
</dbReference>
<keyword evidence="9" id="KW-0862">Zinc</keyword>
<dbReference type="PANTHER" id="PTHR12283">
    <property type="entry name" value="GLUTAMINYL-PEPTIDE CYCLOTRANSFERASE"/>
    <property type="match status" value="1"/>
</dbReference>
<dbReference type="GeneID" id="115883438"/>
<organism evidence="15 16">
    <name type="scientific">Sitophilus oryzae</name>
    <name type="common">Rice weevil</name>
    <name type="synonym">Curculio oryzae</name>
    <dbReference type="NCBI Taxonomy" id="7048"/>
    <lineage>
        <taxon>Eukaryota</taxon>
        <taxon>Metazoa</taxon>
        <taxon>Ecdysozoa</taxon>
        <taxon>Arthropoda</taxon>
        <taxon>Hexapoda</taxon>
        <taxon>Insecta</taxon>
        <taxon>Pterygota</taxon>
        <taxon>Neoptera</taxon>
        <taxon>Endopterygota</taxon>
        <taxon>Coleoptera</taxon>
        <taxon>Polyphaga</taxon>
        <taxon>Cucujiformia</taxon>
        <taxon>Curculionidae</taxon>
        <taxon>Dryophthorinae</taxon>
        <taxon>Sitophilus</taxon>
    </lineage>
</organism>
<dbReference type="OrthoDB" id="3907302at2759"/>
<dbReference type="FunFam" id="3.40.630.10:FF:000029">
    <property type="entry name" value="Glutaminyl-peptide cyclotransferase"/>
    <property type="match status" value="1"/>
</dbReference>
<dbReference type="InterPro" id="IPR037457">
    <property type="entry name" value="M28_QC"/>
</dbReference>
<keyword evidence="6" id="KW-0964">Secreted</keyword>
<dbReference type="GO" id="GO:0008270">
    <property type="term" value="F:zinc ion binding"/>
    <property type="evidence" value="ECO:0007669"/>
    <property type="project" value="TreeGrafter"/>
</dbReference>
<feature type="chain" id="PRO_5026946794" description="Glutaminyl-peptide cyclotransferase" evidence="13">
    <location>
        <begin position="20"/>
        <end position="355"/>
    </location>
</feature>
<evidence type="ECO:0000313" key="15">
    <source>
        <dbReference type="Proteomes" id="UP000504635"/>
    </source>
</evidence>
<evidence type="ECO:0000256" key="4">
    <source>
        <dbReference type="ARBA" id="ARBA00012012"/>
    </source>
</evidence>
<dbReference type="GO" id="GO:0016603">
    <property type="term" value="F:glutaminyl-peptide cyclotransferase activity"/>
    <property type="evidence" value="ECO:0007669"/>
    <property type="project" value="UniProtKB-EC"/>
</dbReference>
<dbReference type="AlphaFoldDB" id="A0A6J2Y1S5"/>
<feature type="signal peptide" evidence="13">
    <location>
        <begin position="1"/>
        <end position="19"/>
    </location>
</feature>
<dbReference type="EC" id="2.3.2.5" evidence="4"/>
<evidence type="ECO:0000256" key="9">
    <source>
        <dbReference type="ARBA" id="ARBA00022833"/>
    </source>
</evidence>
<evidence type="ECO:0000313" key="16">
    <source>
        <dbReference type="RefSeq" id="XP_030757662.1"/>
    </source>
</evidence>
<dbReference type="PANTHER" id="PTHR12283:SF6">
    <property type="entry name" value="GLUTAMINYL-PEPTIDE CYCLOTRANSFERASE-RELATED"/>
    <property type="match status" value="1"/>
</dbReference>
<evidence type="ECO:0000256" key="2">
    <source>
        <dbReference type="ARBA" id="ARBA00004613"/>
    </source>
</evidence>
<comment type="similarity">
    <text evidence="3">Belongs to the glutaminyl-peptide cyclotransferase family.</text>
</comment>
<sequence length="355" mass="41308">MSPILTRFLAVIFVVNVHCASELKRRQLNHTPQQLSNGEYKYLAGLSNVKYFNEVLDNILVPRVVGSKNHEKVFKYISTELRKLGWDVEVDEFQDTAPNFGRLTFKNIVGTLNPDADRFLVLACHYDSKYFKNEVFVGAIDSAVPCAMMLNLAKVLKKDLDVFKSNSDLSLKLVFFDGEEAFENWGPKDSIYGARHLAKKYSQSKTVVRSTGENVSEIQKIDMLVLLDLLGFSNMNFYNFFRETGQWHTKMADIEDKLHQLNLLNQKSSRYFIRTNFFNGRIEDDHIPFLKRNVPILHLIPMPFPKEWHTPMDNRNIIDINAVEDMDKILRIFLVEYLHIYLSETQEESRPEKEL</sequence>
<reference evidence="16" key="1">
    <citation type="submission" date="2025-08" db="UniProtKB">
        <authorList>
            <consortium name="RefSeq"/>
        </authorList>
    </citation>
    <scope>IDENTIFICATION</scope>
    <source>
        <tissue evidence="16">Gonads</tissue>
    </source>
</reference>
<dbReference type="InterPro" id="IPR040234">
    <property type="entry name" value="QC/QCL"/>
</dbReference>
<evidence type="ECO:0000256" key="13">
    <source>
        <dbReference type="SAM" id="SignalP"/>
    </source>
</evidence>
<name>A0A6J2Y1S5_SITOR</name>
<gene>
    <name evidence="16" type="primary">LOC115883438</name>
</gene>
<evidence type="ECO:0000256" key="6">
    <source>
        <dbReference type="ARBA" id="ARBA00022525"/>
    </source>
</evidence>
<keyword evidence="7" id="KW-0808">Transferase</keyword>
<dbReference type="InterPro" id="IPR007484">
    <property type="entry name" value="Peptidase_M28"/>
</dbReference>
<proteinExistence type="inferred from homology"/>
<keyword evidence="10" id="KW-1015">Disulfide bond</keyword>
<dbReference type="FunCoup" id="A0A6J2Y1S5">
    <property type="interactions" value="587"/>
</dbReference>
<evidence type="ECO:0000256" key="10">
    <source>
        <dbReference type="ARBA" id="ARBA00023157"/>
    </source>
</evidence>
<protein>
    <recommendedName>
        <fullName evidence="5">Glutaminyl-peptide cyclotransferase</fullName>
        <ecNumber evidence="4">2.3.2.5</ecNumber>
    </recommendedName>
</protein>
<evidence type="ECO:0000256" key="11">
    <source>
        <dbReference type="ARBA" id="ARBA00023315"/>
    </source>
</evidence>
<feature type="domain" description="Peptidase M28" evidence="14">
    <location>
        <begin position="107"/>
        <end position="330"/>
    </location>
</feature>
<evidence type="ECO:0000256" key="3">
    <source>
        <dbReference type="ARBA" id="ARBA00006014"/>
    </source>
</evidence>
<keyword evidence="13" id="KW-0732">Signal</keyword>
<evidence type="ECO:0000259" key="14">
    <source>
        <dbReference type="Pfam" id="PF04389"/>
    </source>
</evidence>
<dbReference type="CDD" id="cd03880">
    <property type="entry name" value="M28_QC_like"/>
    <property type="match status" value="1"/>
</dbReference>
<keyword evidence="8" id="KW-0479">Metal-binding</keyword>
<accession>A0A6J2Y1S5</accession>
<comment type="subcellular location">
    <subcellularLocation>
        <location evidence="2">Secreted</location>
    </subcellularLocation>
</comment>
<evidence type="ECO:0000256" key="7">
    <source>
        <dbReference type="ARBA" id="ARBA00022679"/>
    </source>
</evidence>
<keyword evidence="15" id="KW-1185">Reference proteome</keyword>
<keyword evidence="11" id="KW-0012">Acyltransferase</keyword>
<dbReference type="Proteomes" id="UP000504635">
    <property type="component" value="Unplaced"/>
</dbReference>
<evidence type="ECO:0000256" key="12">
    <source>
        <dbReference type="ARBA" id="ARBA00057903"/>
    </source>
</evidence>
<dbReference type="Gene3D" id="3.40.630.10">
    <property type="entry name" value="Zn peptidases"/>
    <property type="match status" value="1"/>
</dbReference>
<evidence type="ECO:0000256" key="5">
    <source>
        <dbReference type="ARBA" id="ARBA00016861"/>
    </source>
</evidence>